<comment type="caution">
    <text evidence="1">The sequence shown here is derived from an EMBL/GenBank/DDBJ whole genome shotgun (WGS) entry which is preliminary data.</text>
</comment>
<dbReference type="EMBL" id="MNTG01000034">
    <property type="protein sequence ID" value="OLA37043.1"/>
    <property type="molecule type" value="Genomic_DNA"/>
</dbReference>
<gene>
    <name evidence="1" type="ORF">BHW43_07665</name>
</gene>
<protein>
    <submittedName>
        <fullName evidence="1">Uncharacterized protein</fullName>
    </submittedName>
</protein>
<sequence>MKDTVTVIGWISKGIFRGQIELPKENKFSVLLFSGETEADWVNVSLADIFERYRINRDTAAVRVLLVADTEVDARSSLNDVTVAQAEFSWNDLTAAVKNVEAKPYTWNLDGTVLDGEKRNWLPVSLAPQAKSKVGYIYSFPQIKISEAALGKSKNDKIMLEKPKAQVRIRAKKEQPINLIKEKPTLFSVLGELGREAKNKV</sequence>
<evidence type="ECO:0000313" key="2">
    <source>
        <dbReference type="Proteomes" id="UP000186777"/>
    </source>
</evidence>
<organism evidence="1 2">
    <name type="scientific">Phascolarctobacterium succinatutens</name>
    <dbReference type="NCBI Taxonomy" id="626940"/>
    <lineage>
        <taxon>Bacteria</taxon>
        <taxon>Bacillati</taxon>
        <taxon>Bacillota</taxon>
        <taxon>Negativicutes</taxon>
        <taxon>Acidaminococcales</taxon>
        <taxon>Acidaminococcaceae</taxon>
        <taxon>Phascolarctobacterium</taxon>
    </lineage>
</organism>
<dbReference type="AlphaFoldDB" id="A0A1Q6R3V4"/>
<evidence type="ECO:0000313" key="1">
    <source>
        <dbReference type="EMBL" id="OLA37043.1"/>
    </source>
</evidence>
<proteinExistence type="predicted"/>
<reference evidence="1 2" key="1">
    <citation type="journal article" date="2016" name="Nat. Biotechnol.">
        <title>Measurement of bacterial replication rates in microbial communities.</title>
        <authorList>
            <person name="Brown C.T."/>
            <person name="Olm M.R."/>
            <person name="Thomas B.C."/>
            <person name="Banfield J.F."/>
        </authorList>
    </citation>
    <scope>NUCLEOTIDE SEQUENCE [LARGE SCALE GENOMIC DNA]</scope>
    <source>
        <strain evidence="1">46_33</strain>
    </source>
</reference>
<dbReference type="RefSeq" id="WP_303680094.1">
    <property type="nucleotide sequence ID" value="NZ_DBGFWM010000252.1"/>
</dbReference>
<accession>A0A1Q6R3V4</accession>
<name>A0A1Q6R3V4_9FIRM</name>
<dbReference type="Proteomes" id="UP000186777">
    <property type="component" value="Unassembled WGS sequence"/>
</dbReference>
<dbReference type="STRING" id="626940.BHW43_07665"/>